<dbReference type="EMBL" id="CP159307">
    <property type="protein sequence ID" value="XCH33339.1"/>
    <property type="molecule type" value="Genomic_DNA"/>
</dbReference>
<proteinExistence type="inferred from homology"/>
<dbReference type="Gene3D" id="1.10.3470.10">
    <property type="entry name" value="ABC transporter involved in vitamin B12 uptake, BtuC"/>
    <property type="match status" value="1"/>
</dbReference>
<evidence type="ECO:0000256" key="2">
    <source>
        <dbReference type="ARBA" id="ARBA00008034"/>
    </source>
</evidence>
<dbReference type="GO" id="GO:0043190">
    <property type="term" value="C:ATP-binding cassette (ABC) transporter complex"/>
    <property type="evidence" value="ECO:0007669"/>
    <property type="project" value="InterPro"/>
</dbReference>
<evidence type="ECO:0000256" key="1">
    <source>
        <dbReference type="ARBA" id="ARBA00004141"/>
    </source>
</evidence>
<dbReference type="SUPFAM" id="SSF81345">
    <property type="entry name" value="ABC transporter involved in vitamin B12 uptake, BtuC"/>
    <property type="match status" value="1"/>
</dbReference>
<name>A0AAU8GA37_9CHLR</name>
<evidence type="ECO:0000256" key="5">
    <source>
        <dbReference type="ARBA" id="ARBA00023136"/>
    </source>
</evidence>
<gene>
    <name evidence="8" type="ORF">ABV300_00245</name>
</gene>
<dbReference type="InterPro" id="IPR037294">
    <property type="entry name" value="ABC_BtuC-like"/>
</dbReference>
<organism evidence="8">
    <name type="scientific">Dehalogenimonas sp. 4OHTPN</name>
    <dbReference type="NCBI Taxonomy" id="3166643"/>
    <lineage>
        <taxon>Bacteria</taxon>
        <taxon>Bacillati</taxon>
        <taxon>Chloroflexota</taxon>
        <taxon>Dehalococcoidia</taxon>
        <taxon>Dehalococcoidales</taxon>
        <taxon>Dehalococcoidaceae</taxon>
        <taxon>Dehalogenimonas</taxon>
    </lineage>
</organism>
<evidence type="ECO:0000256" key="3">
    <source>
        <dbReference type="ARBA" id="ARBA00022692"/>
    </source>
</evidence>
<comment type="similarity">
    <text evidence="2 6">Belongs to the ABC-3 integral membrane protein family.</text>
</comment>
<evidence type="ECO:0000313" key="8">
    <source>
        <dbReference type="EMBL" id="XCH33339.1"/>
    </source>
</evidence>
<keyword evidence="3 6" id="KW-0812">Transmembrane</keyword>
<feature type="transmembrane region" description="Helical" evidence="7">
    <location>
        <begin position="224"/>
        <end position="241"/>
    </location>
</feature>
<dbReference type="GO" id="GO:0010043">
    <property type="term" value="P:response to zinc ion"/>
    <property type="evidence" value="ECO:0007669"/>
    <property type="project" value="TreeGrafter"/>
</dbReference>
<protein>
    <submittedName>
        <fullName evidence="8">Metal ABC transporter permease</fullName>
    </submittedName>
</protein>
<feature type="transmembrane region" description="Helical" evidence="7">
    <location>
        <begin position="137"/>
        <end position="158"/>
    </location>
</feature>
<sequence>MLDIFVAPFSDNQFMAQALLAGVLVSVACAIAGTFIVLRGLAFIGDALAHGVLPGIAVAMLLGFPGLMGAALGAAVMIGGVTLITQRSRLSSDTAIGLLFVGMLALGVVIVSRSGSFSGDLTRILFGELLGISWGDIAVQLIATLAIAAIAAICARPFMLMAFDPEQAQVAGFSSKKYHYLMMLLIAATIIFSFQTVGTLLVFGLLIAPAGAGALLASRVGAMMAWAAGFGTLSMYAGLLISYHFNLAAGAAVILVATAIFFTVFTIQNLQTRKQQRQAHSEEAASG</sequence>
<dbReference type="PANTHER" id="PTHR30477">
    <property type="entry name" value="ABC-TRANSPORTER METAL-BINDING PROTEIN"/>
    <property type="match status" value="1"/>
</dbReference>
<evidence type="ECO:0000256" key="4">
    <source>
        <dbReference type="ARBA" id="ARBA00022989"/>
    </source>
</evidence>
<comment type="subcellular location">
    <subcellularLocation>
        <location evidence="6">Cell membrane</location>
        <topology evidence="6">Multi-pass membrane protein</topology>
    </subcellularLocation>
    <subcellularLocation>
        <location evidence="1">Membrane</location>
        <topology evidence="1">Multi-pass membrane protein</topology>
    </subcellularLocation>
</comment>
<dbReference type="CDD" id="cd06550">
    <property type="entry name" value="TM_ABC_iron-siderophores_like"/>
    <property type="match status" value="1"/>
</dbReference>
<feature type="transmembrane region" description="Helical" evidence="7">
    <location>
        <begin position="56"/>
        <end position="84"/>
    </location>
</feature>
<accession>A0AAU8GA37</accession>
<dbReference type="AlphaFoldDB" id="A0AAU8GA37"/>
<feature type="transmembrane region" description="Helical" evidence="7">
    <location>
        <begin position="247"/>
        <end position="267"/>
    </location>
</feature>
<evidence type="ECO:0000256" key="6">
    <source>
        <dbReference type="RuleBase" id="RU003943"/>
    </source>
</evidence>
<dbReference type="RefSeq" id="WP_353714580.1">
    <property type="nucleotide sequence ID" value="NZ_CP159307.1"/>
</dbReference>
<dbReference type="Pfam" id="PF00950">
    <property type="entry name" value="ABC-3"/>
    <property type="match status" value="1"/>
</dbReference>
<evidence type="ECO:0000256" key="7">
    <source>
        <dbReference type="SAM" id="Phobius"/>
    </source>
</evidence>
<dbReference type="InterPro" id="IPR001626">
    <property type="entry name" value="ABC_TroCD"/>
</dbReference>
<feature type="transmembrane region" description="Helical" evidence="7">
    <location>
        <begin position="18"/>
        <end position="44"/>
    </location>
</feature>
<keyword evidence="6" id="KW-0813">Transport</keyword>
<dbReference type="PANTHER" id="PTHR30477:SF13">
    <property type="entry name" value="IRON TRANSPORT SYSTEM MEMBRANE PROTEIN HI_0360-RELATED"/>
    <property type="match status" value="1"/>
</dbReference>
<keyword evidence="5 7" id="KW-0472">Membrane</keyword>
<feature type="transmembrane region" description="Helical" evidence="7">
    <location>
        <begin position="96"/>
        <end position="117"/>
    </location>
</feature>
<keyword evidence="4 7" id="KW-1133">Transmembrane helix</keyword>
<reference evidence="8" key="1">
    <citation type="submission" date="2024-06" db="EMBL/GenBank/DDBJ databases">
        <title>A Novel Isolate, Dehalogenimonas sp. Strain 4OHTPN, Dechlorinates Aromatic 4 Hydroxy chlorothalonil by a Novel Reductive Dehalogenase.</title>
        <authorList>
            <person name="Liu G."/>
        </authorList>
    </citation>
    <scope>NUCLEOTIDE SEQUENCE</scope>
    <source>
        <strain evidence="8">4OHTPN</strain>
    </source>
</reference>
<dbReference type="GO" id="GO:0055085">
    <property type="term" value="P:transmembrane transport"/>
    <property type="evidence" value="ECO:0007669"/>
    <property type="project" value="InterPro"/>
</dbReference>